<name>A0A1G8X4Z5_ENTCA</name>
<feature type="transmembrane region" description="Helical" evidence="1">
    <location>
        <begin position="5"/>
        <end position="25"/>
    </location>
</feature>
<accession>A0A1G8X4Z5</accession>
<proteinExistence type="predicted"/>
<evidence type="ECO:0000313" key="5">
    <source>
        <dbReference type="Proteomes" id="UP001253851"/>
    </source>
</evidence>
<feature type="transmembrane region" description="Helical" evidence="1">
    <location>
        <begin position="92"/>
        <end position="113"/>
    </location>
</feature>
<dbReference type="Proteomes" id="UP001253851">
    <property type="component" value="Unassembled WGS sequence"/>
</dbReference>
<dbReference type="EMBL" id="QRMZ01000015">
    <property type="protein sequence ID" value="RHK05793.1"/>
    <property type="molecule type" value="Genomic_DNA"/>
</dbReference>
<gene>
    <name evidence="3" type="ORF">DW084_11675</name>
    <name evidence="2" type="ORF">P7I34_01440</name>
</gene>
<feature type="transmembrane region" description="Helical" evidence="1">
    <location>
        <begin position="37"/>
        <end position="56"/>
    </location>
</feature>
<comment type="caution">
    <text evidence="3">The sequence shown here is derived from an EMBL/GenBank/DDBJ whole genome shotgun (WGS) entry which is preliminary data.</text>
</comment>
<dbReference type="EMBL" id="JARQDZ010000001">
    <property type="protein sequence ID" value="MDT2981306.1"/>
    <property type="molecule type" value="Genomic_DNA"/>
</dbReference>
<evidence type="ECO:0000313" key="2">
    <source>
        <dbReference type="EMBL" id="MDT2981306.1"/>
    </source>
</evidence>
<dbReference type="RefSeq" id="WP_074535041.1">
    <property type="nucleotide sequence ID" value="NZ_CABGJK010000001.1"/>
</dbReference>
<evidence type="ECO:0000313" key="3">
    <source>
        <dbReference type="EMBL" id="RHK05793.1"/>
    </source>
</evidence>
<protein>
    <submittedName>
        <fullName evidence="3">Uncharacterized protein</fullName>
    </submittedName>
</protein>
<dbReference type="OrthoDB" id="2195204at2"/>
<reference evidence="3 4" key="1">
    <citation type="submission" date="2018-08" db="EMBL/GenBank/DDBJ databases">
        <title>A genome reference for cultivated species of the human gut microbiota.</title>
        <authorList>
            <person name="Zou Y."/>
            <person name="Xue W."/>
            <person name="Luo G."/>
        </authorList>
    </citation>
    <scope>NUCLEOTIDE SEQUENCE [LARGE SCALE GENOMIC DNA]</scope>
    <source>
        <strain evidence="3 4">AF48-16</strain>
    </source>
</reference>
<feature type="transmembrane region" description="Helical" evidence="1">
    <location>
        <begin position="68"/>
        <end position="86"/>
    </location>
</feature>
<dbReference type="Proteomes" id="UP000286288">
    <property type="component" value="Unassembled WGS sequence"/>
</dbReference>
<organism evidence="3 4">
    <name type="scientific">Enterococcus casseliflavus</name>
    <name type="common">Enterococcus flavescens</name>
    <dbReference type="NCBI Taxonomy" id="37734"/>
    <lineage>
        <taxon>Bacteria</taxon>
        <taxon>Bacillati</taxon>
        <taxon>Bacillota</taxon>
        <taxon>Bacilli</taxon>
        <taxon>Lactobacillales</taxon>
        <taxon>Enterococcaceae</taxon>
        <taxon>Enterococcus</taxon>
    </lineage>
</organism>
<keyword evidence="1" id="KW-0472">Membrane</keyword>
<keyword evidence="1" id="KW-0812">Transmembrane</keyword>
<keyword evidence="1" id="KW-1133">Transmembrane helix</keyword>
<reference evidence="2 5" key="2">
    <citation type="submission" date="2023-03" db="EMBL/GenBank/DDBJ databases">
        <authorList>
            <person name="Shen W."/>
            <person name="Cai J."/>
        </authorList>
    </citation>
    <scope>NUCLEOTIDE SEQUENCE [LARGE SCALE GENOMIC DNA]</scope>
    <source>
        <strain evidence="2 5">B516</strain>
    </source>
</reference>
<evidence type="ECO:0000256" key="1">
    <source>
        <dbReference type="SAM" id="Phobius"/>
    </source>
</evidence>
<sequence>MPFIVYFFLSLLIIYIPTPTLLLFFQKLASQHDNLTAFSKLFLLLMILLDYYLSYYWLKNCKVKKAHYLYLVFVNVFEWLIHFYLYSRFETINLLVILLFQTVLLCCMVFFPLSEKFRRFLFT</sequence>
<dbReference type="AlphaFoldDB" id="A0A1G8X4Z5"/>
<evidence type="ECO:0000313" key="4">
    <source>
        <dbReference type="Proteomes" id="UP000286288"/>
    </source>
</evidence>